<dbReference type="Proteomes" id="UP001054837">
    <property type="component" value="Unassembled WGS sequence"/>
</dbReference>
<evidence type="ECO:0000313" key="1">
    <source>
        <dbReference type="EMBL" id="GIY32920.1"/>
    </source>
</evidence>
<dbReference type="EMBL" id="BPLQ01007882">
    <property type="protein sequence ID" value="GIY32920.1"/>
    <property type="molecule type" value="Genomic_DNA"/>
</dbReference>
<organism evidence="1 2">
    <name type="scientific">Caerostris darwini</name>
    <dbReference type="NCBI Taxonomy" id="1538125"/>
    <lineage>
        <taxon>Eukaryota</taxon>
        <taxon>Metazoa</taxon>
        <taxon>Ecdysozoa</taxon>
        <taxon>Arthropoda</taxon>
        <taxon>Chelicerata</taxon>
        <taxon>Arachnida</taxon>
        <taxon>Araneae</taxon>
        <taxon>Araneomorphae</taxon>
        <taxon>Entelegynae</taxon>
        <taxon>Araneoidea</taxon>
        <taxon>Araneidae</taxon>
        <taxon>Caerostris</taxon>
    </lineage>
</organism>
<reference evidence="1 2" key="1">
    <citation type="submission" date="2021-06" db="EMBL/GenBank/DDBJ databases">
        <title>Caerostris darwini draft genome.</title>
        <authorList>
            <person name="Kono N."/>
            <person name="Arakawa K."/>
        </authorList>
    </citation>
    <scope>NUCLEOTIDE SEQUENCE [LARGE SCALE GENOMIC DNA]</scope>
</reference>
<protein>
    <submittedName>
        <fullName evidence="1">Uncharacterized protein</fullName>
    </submittedName>
</protein>
<comment type="caution">
    <text evidence="1">The sequence shown here is derived from an EMBL/GenBank/DDBJ whole genome shotgun (WGS) entry which is preliminary data.</text>
</comment>
<gene>
    <name evidence="1" type="ORF">CDAR_435191</name>
</gene>
<dbReference type="AlphaFoldDB" id="A0AAV4SGK6"/>
<accession>A0AAV4SGK6</accession>
<evidence type="ECO:0000313" key="2">
    <source>
        <dbReference type="Proteomes" id="UP001054837"/>
    </source>
</evidence>
<name>A0AAV4SGK6_9ARAC</name>
<proteinExistence type="predicted"/>
<sequence length="67" mass="8053">MKEVSASTPEENVFLRDFRIIRLHDFLGPFELLKQERKLTSLDVIYISHHSFVSEKSWKDNYLKQEL</sequence>
<keyword evidence="2" id="KW-1185">Reference proteome</keyword>